<protein>
    <recommendedName>
        <fullName evidence="3">GIY-YIG nuclease family protein</fullName>
    </recommendedName>
</protein>
<name>G9FH22_9CAUD</name>
<accession>G9FH22</accession>
<dbReference type="KEGG" id="vg:11541325"/>
<dbReference type="RefSeq" id="YP_005087123.1">
    <property type="nucleotide sequence ID" value="NC_016652.1"/>
</dbReference>
<organism evidence="1 2">
    <name type="scientific">Rhodococcus phage REQ2</name>
    <dbReference type="NCBI Taxonomy" id="1109713"/>
    <lineage>
        <taxon>Viruses</taxon>
        <taxon>Duplodnaviria</taxon>
        <taxon>Heunggongvirae</taxon>
        <taxon>Uroviricota</taxon>
        <taxon>Caudoviricetes</taxon>
        <taxon>Caudoviricetes incertae sedis</taxon>
        <taxon>Melbournevirus</taxon>
        <taxon>Melbournevirus REQ2</taxon>
    </lineage>
</organism>
<evidence type="ECO:0008006" key="3">
    <source>
        <dbReference type="Google" id="ProtNLM"/>
    </source>
</evidence>
<dbReference type="Pfam" id="PF13455">
    <property type="entry name" value="MUG113"/>
    <property type="match status" value="1"/>
</dbReference>
<reference evidence="1 2" key="1">
    <citation type="submission" date="2011-06" db="EMBL/GenBank/DDBJ databases">
        <title>Two lysogenic phages can combine to generate a single lytic phage.</title>
        <authorList>
            <person name="Petrovski S."/>
        </authorList>
    </citation>
    <scope>NUCLEOTIDE SEQUENCE [LARGE SCALE GENOMIC DNA]</scope>
</reference>
<dbReference type="Proteomes" id="UP000005427">
    <property type="component" value="Segment"/>
</dbReference>
<sequence>MTDHSTGSQNPFKPTCALPVERENGVPSPCGETVHVPLFLQGIHLCAPHALRIWELLDEELGSTGEATRLRAARRRAQRKGDLPAQPDTGYVYYLRVGEHIKIGYAANLEQRLASYPPDTDLLAVEPGTMRDETERHRTFRSFRVSGREWYEQRPILMDHIAKVAENKRHTWWDDAEWRRKNPSAEQVVKPKSWR</sequence>
<keyword evidence="2" id="KW-1185">Reference proteome</keyword>
<evidence type="ECO:0000313" key="1">
    <source>
        <dbReference type="EMBL" id="AEV51933.1"/>
    </source>
</evidence>
<dbReference type="EMBL" id="JN116823">
    <property type="protein sequence ID" value="AEV51933.1"/>
    <property type="molecule type" value="Genomic_DNA"/>
</dbReference>
<evidence type="ECO:0000313" key="2">
    <source>
        <dbReference type="Proteomes" id="UP000005427"/>
    </source>
</evidence>
<proteinExistence type="predicted"/>
<dbReference type="GeneID" id="11541325"/>